<evidence type="ECO:0000256" key="1">
    <source>
        <dbReference type="SAM" id="MobiDB-lite"/>
    </source>
</evidence>
<sequence length="143" mass="15958">LGSRLTGNRSSKNNAEGNLTKPDCNQKKLARRFVGILHSKGPTFDTRNKSALKSTCLKKNQNSARKSDKNVSTMKTVIDMPVASEMTQYIVELWYDKTQTARSITRMTNLYEEYATRSNNGGATTLAVLPITAKPTRKRKTSN</sequence>
<feature type="non-terminal residue" evidence="2">
    <location>
        <position position="143"/>
    </location>
</feature>
<reference evidence="2" key="1">
    <citation type="submission" date="2015-04" db="EMBL/GenBank/DDBJ databases">
        <title>The genome sequence of the plant pathogenic Rhizarian Plasmodiophora brassicae reveals insights in its biotrophic life cycle and the origin of chitin synthesis.</title>
        <authorList>
            <person name="Schwelm A."/>
            <person name="Fogelqvist J."/>
            <person name="Knaust A."/>
            <person name="Julke S."/>
            <person name="Lilja T."/>
            <person name="Dhandapani V."/>
            <person name="Bonilla-Rosso G."/>
            <person name="Karlsson M."/>
            <person name="Shevchenko A."/>
            <person name="Choi S.R."/>
            <person name="Kim H.G."/>
            <person name="Park J.Y."/>
            <person name="Lim Y.P."/>
            <person name="Ludwig-Muller J."/>
            <person name="Dixelius C."/>
        </authorList>
    </citation>
    <scope>NUCLEOTIDE SEQUENCE</scope>
    <source>
        <tissue evidence="2">Potato root galls</tissue>
    </source>
</reference>
<proteinExistence type="predicted"/>
<feature type="region of interest" description="Disordered" evidence="1">
    <location>
        <begin position="1"/>
        <end position="22"/>
    </location>
</feature>
<feature type="compositionally biased region" description="Polar residues" evidence="1">
    <location>
        <begin position="1"/>
        <end position="17"/>
    </location>
</feature>
<dbReference type="AlphaFoldDB" id="A0A0H5RER5"/>
<organism evidence="2">
    <name type="scientific">Spongospora subterranea</name>
    <dbReference type="NCBI Taxonomy" id="70186"/>
    <lineage>
        <taxon>Eukaryota</taxon>
        <taxon>Sar</taxon>
        <taxon>Rhizaria</taxon>
        <taxon>Endomyxa</taxon>
        <taxon>Phytomyxea</taxon>
        <taxon>Plasmodiophorida</taxon>
        <taxon>Plasmodiophoridae</taxon>
        <taxon>Spongospora</taxon>
    </lineage>
</organism>
<evidence type="ECO:0000313" key="2">
    <source>
        <dbReference type="EMBL" id="CRZ12710.1"/>
    </source>
</evidence>
<name>A0A0H5RER5_9EUKA</name>
<accession>A0A0H5RER5</accession>
<protein>
    <submittedName>
        <fullName evidence="2">Uncharacterized protein</fullName>
    </submittedName>
</protein>
<dbReference type="EMBL" id="HACM01012268">
    <property type="protein sequence ID" value="CRZ12710.1"/>
    <property type="molecule type" value="Transcribed_RNA"/>
</dbReference>
<feature type="non-terminal residue" evidence="2">
    <location>
        <position position="1"/>
    </location>
</feature>